<protein>
    <submittedName>
        <fullName evidence="2">Zf-TFIIB domain-containing protein</fullName>
    </submittedName>
</protein>
<evidence type="ECO:0000313" key="3">
    <source>
        <dbReference type="Proteomes" id="UP001363035"/>
    </source>
</evidence>
<dbReference type="Pfam" id="PF13453">
    <property type="entry name" value="Zn_ribbon_TFIIB"/>
    <property type="match status" value="1"/>
</dbReference>
<name>A0ABU8I246_9SPHI</name>
<dbReference type="Proteomes" id="UP001363035">
    <property type="component" value="Unassembled WGS sequence"/>
</dbReference>
<evidence type="ECO:0000259" key="1">
    <source>
        <dbReference type="Pfam" id="PF13453"/>
    </source>
</evidence>
<accession>A0ABU8I246</accession>
<dbReference type="InterPro" id="IPR027392">
    <property type="entry name" value="TF_Znf"/>
</dbReference>
<gene>
    <name evidence="2" type="ORF">VJ786_02665</name>
</gene>
<proteinExistence type="predicted"/>
<dbReference type="EMBL" id="JAYLLN010000003">
    <property type="protein sequence ID" value="MEI5983799.1"/>
    <property type="molecule type" value="Genomic_DNA"/>
</dbReference>
<sequence>MRFIVICCLFWDYKSCTMKCPNCNEILLIAERNRVEIDYCPNCRGIWLDKGELDKLLDYAANHNNFPQSQQTVDRNQTIDQREDKYYRKDEDHWQGQHRDDYGKQRYPKKKKSFLSEFFDFD</sequence>
<evidence type="ECO:0000313" key="2">
    <source>
        <dbReference type="EMBL" id="MEI5983799.1"/>
    </source>
</evidence>
<comment type="caution">
    <text evidence="2">The sequence shown here is derived from an EMBL/GenBank/DDBJ whole genome shotgun (WGS) entry which is preliminary data.</text>
</comment>
<keyword evidence="3" id="KW-1185">Reference proteome</keyword>
<feature type="domain" description="Transcription factor zinc-finger" evidence="1">
    <location>
        <begin position="19"/>
        <end position="58"/>
    </location>
</feature>
<organism evidence="2 3">
    <name type="scientific">Sphingobacterium tenebrionis</name>
    <dbReference type="NCBI Taxonomy" id="3111775"/>
    <lineage>
        <taxon>Bacteria</taxon>
        <taxon>Pseudomonadati</taxon>
        <taxon>Bacteroidota</taxon>
        <taxon>Sphingobacteriia</taxon>
        <taxon>Sphingobacteriales</taxon>
        <taxon>Sphingobacteriaceae</taxon>
        <taxon>Sphingobacterium</taxon>
    </lineage>
</organism>
<reference evidence="2 3" key="1">
    <citation type="submission" date="2024-01" db="EMBL/GenBank/DDBJ databases">
        <title>Sphingobacterium tenebrionis sp. nov., a novel endophyte isolated from tenebrio molitor intestines.</title>
        <authorList>
            <person name="Zhang C."/>
        </authorList>
    </citation>
    <scope>NUCLEOTIDE SEQUENCE [LARGE SCALE GENOMIC DNA]</scope>
    <source>
        <strain evidence="2 3">PU5-4</strain>
    </source>
</reference>